<organism evidence="3 4">
    <name type="scientific">Oldenlandia corymbosa var. corymbosa</name>
    <dbReference type="NCBI Taxonomy" id="529605"/>
    <lineage>
        <taxon>Eukaryota</taxon>
        <taxon>Viridiplantae</taxon>
        <taxon>Streptophyta</taxon>
        <taxon>Embryophyta</taxon>
        <taxon>Tracheophyta</taxon>
        <taxon>Spermatophyta</taxon>
        <taxon>Magnoliopsida</taxon>
        <taxon>eudicotyledons</taxon>
        <taxon>Gunneridae</taxon>
        <taxon>Pentapetalae</taxon>
        <taxon>asterids</taxon>
        <taxon>lamiids</taxon>
        <taxon>Gentianales</taxon>
        <taxon>Rubiaceae</taxon>
        <taxon>Rubioideae</taxon>
        <taxon>Spermacoceae</taxon>
        <taxon>Hedyotis-Oldenlandia complex</taxon>
        <taxon>Oldenlandia</taxon>
    </lineage>
</organism>
<dbReference type="AlphaFoldDB" id="A0AAV1CJ66"/>
<feature type="region of interest" description="Disordered" evidence="2">
    <location>
        <begin position="19"/>
        <end position="68"/>
    </location>
</feature>
<accession>A0AAV1CJ66</accession>
<evidence type="ECO:0000313" key="4">
    <source>
        <dbReference type="Proteomes" id="UP001161247"/>
    </source>
</evidence>
<proteinExistence type="predicted"/>
<feature type="coiled-coil region" evidence="1">
    <location>
        <begin position="134"/>
        <end position="161"/>
    </location>
</feature>
<protein>
    <submittedName>
        <fullName evidence="3">OLC1v1031692C1</fullName>
    </submittedName>
</protein>
<evidence type="ECO:0000313" key="3">
    <source>
        <dbReference type="EMBL" id="CAI9095696.1"/>
    </source>
</evidence>
<evidence type="ECO:0000256" key="2">
    <source>
        <dbReference type="SAM" id="MobiDB-lite"/>
    </source>
</evidence>
<feature type="compositionally biased region" description="Basic residues" evidence="2">
    <location>
        <begin position="31"/>
        <end position="41"/>
    </location>
</feature>
<sequence>MSSSKDNVGLFGDAQIFEIKTSDDEGSSNKVTKKRKLRRLVKASDADAKSKKKKPHPETDGNPIPEVIPVTERHPEWFKPIEASLEKKNTVEDTDGSSTYTAAAAIYHFGDTIIEDVAVTLTEEESLKMLTTSMASILMREKKLKQEIASLRLEKGLLEQEKLTHEESIKEEQAMRFAKEKEIATVQAMYREVETKLTEYRESHVPKSDLREWMTAFWARIVPTGALASILMGISNNAKALGGHGVAVAALERMESGRTINAGWLQQFIKLHPKETLHEAIKNGLQQLFDGQLPLFRPLRSAVAQMGSSTEIASFEGDAPTVLPVDLGEEVHVPKLASDFIGVEVVWEEDSSKQVEEDEKNDQEPEKEGTSMHTPVNETNEKANISEEMEKLKKENARLRKRENIVVSPWFLEKFDTLALVEAQIKVCIERFIPAIDLLKKRTKEVEFNLKQAAILQNILVDHEISLPILEDLDPDDEAKEKVAAEEYLLRINEQDWEILDLKDKLSPCLHRLRVMGCSGVFKPSRFNLKGTYLKI</sequence>
<gene>
    <name evidence="3" type="ORF">OLC1_LOCUS6610</name>
</gene>
<dbReference type="EMBL" id="OX459119">
    <property type="protein sequence ID" value="CAI9095696.1"/>
    <property type="molecule type" value="Genomic_DNA"/>
</dbReference>
<feature type="region of interest" description="Disordered" evidence="2">
    <location>
        <begin position="349"/>
        <end position="380"/>
    </location>
</feature>
<name>A0AAV1CJ66_OLDCO</name>
<keyword evidence="1" id="KW-0175">Coiled coil</keyword>
<keyword evidence="4" id="KW-1185">Reference proteome</keyword>
<evidence type="ECO:0000256" key="1">
    <source>
        <dbReference type="SAM" id="Coils"/>
    </source>
</evidence>
<dbReference type="Proteomes" id="UP001161247">
    <property type="component" value="Chromosome 2"/>
</dbReference>
<reference evidence="3" key="1">
    <citation type="submission" date="2023-03" db="EMBL/GenBank/DDBJ databases">
        <authorList>
            <person name="Julca I."/>
        </authorList>
    </citation>
    <scope>NUCLEOTIDE SEQUENCE</scope>
</reference>